<gene>
    <name evidence="2" type="primary">LOC112465968</name>
</gene>
<dbReference type="PANTHER" id="PTHR47160:SF5">
    <property type="entry name" value="MULE TRANSPOSASE DOMAIN-CONTAINING PROTEIN"/>
    <property type="match status" value="1"/>
</dbReference>
<evidence type="ECO:0000313" key="1">
    <source>
        <dbReference type="Proteomes" id="UP000504618"/>
    </source>
</evidence>
<evidence type="ECO:0000313" key="2">
    <source>
        <dbReference type="RefSeq" id="XP_024889570.1"/>
    </source>
</evidence>
<proteinExistence type="predicted"/>
<protein>
    <submittedName>
        <fullName evidence="2">Uncharacterized protein LOC112465968</fullName>
    </submittedName>
</protein>
<dbReference type="AlphaFoldDB" id="A0A6J1R9W0"/>
<dbReference type="Proteomes" id="UP000504618">
    <property type="component" value="Unplaced"/>
</dbReference>
<name>A0A6J1R9W0_9HYME</name>
<accession>A0A6J1R9W0</accession>
<reference evidence="2" key="1">
    <citation type="submission" date="2025-08" db="UniProtKB">
        <authorList>
            <consortium name="RefSeq"/>
        </authorList>
    </citation>
    <scope>IDENTIFICATION</scope>
    <source>
        <tissue evidence="2">Whole body</tissue>
    </source>
</reference>
<keyword evidence="1" id="KW-1185">Reference proteome</keyword>
<dbReference type="OrthoDB" id="7551987at2759"/>
<organism evidence="1 2">
    <name type="scientific">Temnothorax curvispinosus</name>
    <dbReference type="NCBI Taxonomy" id="300111"/>
    <lineage>
        <taxon>Eukaryota</taxon>
        <taxon>Metazoa</taxon>
        <taxon>Ecdysozoa</taxon>
        <taxon>Arthropoda</taxon>
        <taxon>Hexapoda</taxon>
        <taxon>Insecta</taxon>
        <taxon>Pterygota</taxon>
        <taxon>Neoptera</taxon>
        <taxon>Endopterygota</taxon>
        <taxon>Hymenoptera</taxon>
        <taxon>Apocrita</taxon>
        <taxon>Aculeata</taxon>
        <taxon>Formicoidea</taxon>
        <taxon>Formicidae</taxon>
        <taxon>Myrmicinae</taxon>
        <taxon>Temnothorax</taxon>
    </lineage>
</organism>
<sequence length="222" mass="25629">MIDFESSFASAFVKCFPDAEISGCHFHFGQRIWRKVQSVGLQVRYGQDSNFVLSIKMLVALAFVPVDDVINAFETLTQSEYFSEDNESVESVLGYFETTWIGSLDRRKRRRSPCFPIYMWNCYDAVVNDLLRTNNAVEGWHRAFNERVRISHASINKFINVLKSEQSTLELLIAQSRAGRKVQNKKRKKYADYDKRLKNVVLGYIGANILEYLCEVANNITL</sequence>
<dbReference type="GeneID" id="112465968"/>
<dbReference type="RefSeq" id="XP_024889570.1">
    <property type="nucleotide sequence ID" value="XM_025033802.1"/>
</dbReference>
<dbReference type="PANTHER" id="PTHR47160">
    <property type="entry name" value="PUTATIVE-RELATED"/>
    <property type="match status" value="1"/>
</dbReference>